<dbReference type="InterPro" id="IPR033479">
    <property type="entry name" value="dCache_1"/>
</dbReference>
<dbReference type="SUPFAM" id="SSF103190">
    <property type="entry name" value="Sensory domain-like"/>
    <property type="match status" value="1"/>
</dbReference>
<dbReference type="PROSITE" id="PS50885">
    <property type="entry name" value="HAMP"/>
    <property type="match status" value="1"/>
</dbReference>
<comment type="caution">
    <text evidence="12">The sequence shown here is derived from an EMBL/GenBank/DDBJ whole genome shotgun (WGS) entry which is preliminary data.</text>
</comment>
<dbReference type="CDD" id="cd18773">
    <property type="entry name" value="PDC1_HK_sensor"/>
    <property type="match status" value="1"/>
</dbReference>
<dbReference type="InterPro" id="IPR004089">
    <property type="entry name" value="MCPsignal_dom"/>
</dbReference>
<dbReference type="PANTHER" id="PTHR43531">
    <property type="entry name" value="PROTEIN ICFG"/>
    <property type="match status" value="1"/>
</dbReference>
<evidence type="ECO:0000256" key="4">
    <source>
        <dbReference type="ARBA" id="ARBA00022692"/>
    </source>
</evidence>
<keyword evidence="4 9" id="KW-0812">Transmembrane</keyword>
<protein>
    <recommendedName>
        <fullName evidence="14">Methyl-accepting chemotaxis protein</fullName>
    </recommendedName>
</protein>
<dbReference type="SUPFAM" id="SSF58104">
    <property type="entry name" value="Methyl-accepting chemotaxis protein (MCP) signaling domain"/>
    <property type="match status" value="1"/>
</dbReference>
<dbReference type="AlphaFoldDB" id="A0A0J9C7C6"/>
<keyword evidence="5 9" id="KW-1133">Transmembrane helix</keyword>
<dbReference type="InterPro" id="IPR051310">
    <property type="entry name" value="MCP_chemotaxis"/>
</dbReference>
<proteinExistence type="inferred from homology"/>
<dbReference type="InterPro" id="IPR003660">
    <property type="entry name" value="HAMP_dom"/>
</dbReference>
<dbReference type="GO" id="GO:0004888">
    <property type="term" value="F:transmembrane signaling receptor activity"/>
    <property type="evidence" value="ECO:0007669"/>
    <property type="project" value="TreeGrafter"/>
</dbReference>
<keyword evidence="3" id="KW-0145">Chemotaxis</keyword>
<evidence type="ECO:0000259" key="11">
    <source>
        <dbReference type="PROSITE" id="PS50885"/>
    </source>
</evidence>
<feature type="domain" description="Methyl-accepting transducer" evidence="10">
    <location>
        <begin position="437"/>
        <end position="666"/>
    </location>
</feature>
<dbReference type="GO" id="GO:0006935">
    <property type="term" value="P:chemotaxis"/>
    <property type="evidence" value="ECO:0007669"/>
    <property type="project" value="UniProtKB-KW"/>
</dbReference>
<organism evidence="12 13">
    <name type="scientific">[Clostridium] citroniae WAL-19142</name>
    <dbReference type="NCBI Taxonomy" id="742734"/>
    <lineage>
        <taxon>Bacteria</taxon>
        <taxon>Bacillati</taxon>
        <taxon>Bacillota</taxon>
        <taxon>Clostridia</taxon>
        <taxon>Lachnospirales</taxon>
        <taxon>Lachnospiraceae</taxon>
        <taxon>Enterocloster</taxon>
    </lineage>
</organism>
<keyword evidence="6 9" id="KW-0472">Membrane</keyword>
<dbReference type="Pfam" id="PF00672">
    <property type="entry name" value="HAMP"/>
    <property type="match status" value="1"/>
</dbReference>
<comment type="subcellular location">
    <subcellularLocation>
        <location evidence="1">Cell membrane</location>
        <topology evidence="1">Multi-pass membrane protein</topology>
    </subcellularLocation>
</comment>
<evidence type="ECO:0000256" key="3">
    <source>
        <dbReference type="ARBA" id="ARBA00022500"/>
    </source>
</evidence>
<dbReference type="OrthoDB" id="9814363at2"/>
<evidence type="ECO:0000313" key="13">
    <source>
        <dbReference type="Proteomes" id="UP000037392"/>
    </source>
</evidence>
<dbReference type="Gene3D" id="6.10.340.10">
    <property type="match status" value="1"/>
</dbReference>
<feature type="transmembrane region" description="Helical" evidence="9">
    <location>
        <begin position="311"/>
        <end position="331"/>
    </location>
</feature>
<evidence type="ECO:0000256" key="9">
    <source>
        <dbReference type="SAM" id="Phobius"/>
    </source>
</evidence>
<gene>
    <name evidence="12" type="ORF">HMPREF9470_01876</name>
</gene>
<dbReference type="RefSeq" id="WP_048929723.1">
    <property type="nucleotide sequence ID" value="NZ_KQ235877.1"/>
</dbReference>
<keyword evidence="2" id="KW-1003">Cell membrane</keyword>
<dbReference type="CDD" id="cd12912">
    <property type="entry name" value="PDC2_MCP_like"/>
    <property type="match status" value="1"/>
</dbReference>
<evidence type="ECO:0008006" key="14">
    <source>
        <dbReference type="Google" id="ProtNLM"/>
    </source>
</evidence>
<dbReference type="InterPro" id="IPR029151">
    <property type="entry name" value="Sensor-like_sf"/>
</dbReference>
<dbReference type="Proteomes" id="UP000037392">
    <property type="component" value="Unassembled WGS sequence"/>
</dbReference>
<reference evidence="12 13" key="1">
    <citation type="submission" date="2011-04" db="EMBL/GenBank/DDBJ databases">
        <title>The Genome Sequence of Clostridium citroniae WAL-19142.</title>
        <authorList>
            <consortium name="The Broad Institute Genome Sequencing Platform"/>
            <person name="Earl A."/>
            <person name="Ward D."/>
            <person name="Feldgarden M."/>
            <person name="Gevers D."/>
            <person name="Warren Y.A."/>
            <person name="Tyrrell K.L."/>
            <person name="Citron D.M."/>
            <person name="Goldstein E.J."/>
            <person name="Daigneault M."/>
            <person name="Allen-Vercoe E."/>
            <person name="Young S.K."/>
            <person name="Zeng Q."/>
            <person name="Gargeya S."/>
            <person name="Fitzgerald M."/>
            <person name="Haas B."/>
            <person name="Abouelleil A."/>
            <person name="Alvarado L."/>
            <person name="Arachchi H.M."/>
            <person name="Berlin A."/>
            <person name="Brown A."/>
            <person name="Chapman S.B."/>
            <person name="Chen Z."/>
            <person name="Dunbar C."/>
            <person name="Freedman E."/>
            <person name="Gearin G."/>
            <person name="Gellesch M."/>
            <person name="Goldberg J."/>
            <person name="Griggs A."/>
            <person name="Gujja S."/>
            <person name="Heilman E.R."/>
            <person name="Heiman D."/>
            <person name="Howarth C."/>
            <person name="Larson L."/>
            <person name="Lui A."/>
            <person name="MacDonald P.J."/>
            <person name="Mehta T."/>
            <person name="Montmayeur A."/>
            <person name="Murphy C."/>
            <person name="Neiman D."/>
            <person name="Pearson M."/>
            <person name="Priest M."/>
            <person name="Roberts A."/>
            <person name="Saif S."/>
            <person name="Shea T."/>
            <person name="Shenoy N."/>
            <person name="Sisk P."/>
            <person name="Stolte C."/>
            <person name="Sykes S."/>
            <person name="White J."/>
            <person name="Yandava C."/>
            <person name="Wortman J."/>
            <person name="Nusbaum C."/>
            <person name="Birren B."/>
        </authorList>
    </citation>
    <scope>NUCLEOTIDE SEQUENCE [LARGE SCALE GENOMIC DNA]</scope>
    <source>
        <strain evidence="12 13">WAL-19142</strain>
    </source>
</reference>
<evidence type="ECO:0000256" key="2">
    <source>
        <dbReference type="ARBA" id="ARBA00022475"/>
    </source>
</evidence>
<accession>A0A0J9C7C6</accession>
<dbReference type="GeneID" id="93164486"/>
<feature type="domain" description="HAMP" evidence="11">
    <location>
        <begin position="335"/>
        <end position="387"/>
    </location>
</feature>
<dbReference type="GO" id="GO:0005886">
    <property type="term" value="C:plasma membrane"/>
    <property type="evidence" value="ECO:0007669"/>
    <property type="project" value="UniProtKB-SubCell"/>
</dbReference>
<dbReference type="Gene3D" id="3.30.450.20">
    <property type="entry name" value="PAS domain"/>
    <property type="match status" value="1"/>
</dbReference>
<dbReference type="Gene3D" id="1.10.287.950">
    <property type="entry name" value="Methyl-accepting chemotaxis protein"/>
    <property type="match status" value="1"/>
</dbReference>
<dbReference type="PROSITE" id="PS50111">
    <property type="entry name" value="CHEMOTAXIS_TRANSDUC_2"/>
    <property type="match status" value="1"/>
</dbReference>
<evidence type="ECO:0000313" key="12">
    <source>
        <dbReference type="EMBL" id="KMW21032.1"/>
    </source>
</evidence>
<dbReference type="PATRIC" id="fig|742734.4.peg.2012"/>
<comment type="similarity">
    <text evidence="7">Belongs to the methyl-accepting chemotaxis (MCP) protein family.</text>
</comment>
<keyword evidence="8" id="KW-0807">Transducer</keyword>
<sequence>MGNDLKQPATVKERAVRRWEESLGFRISLRVTVVLIPFLVLLIVVSCILSVRSISSLNDKLLDVQTDYAVSIVDDFFSSKLAVVSMFENNDDLQAYFQAVSVPQDIEGYEDREKIQELLSMVLEKMGDEMVAEAWAADARTDRYLLSGGEVVEAGLKDTVWYEPVLSGREPFISDPYRDPATGEQIVSVVAPVFFDNGQEAAGFMGVDVYVSNLSELLSGIKVGERGYLELISNRSDYIYSEDPTAMGRNVTELDISDDYKNKVQANYNGVTDFSYGKIRYTAMFRNSRTTNWLALATLPVSEINATRNQLIAVMAFLSILILAALVVLIISMIRRITRPLADISGRMQDFSRGDLQGDIQVWGKDEIGRLADSIRSSTRSLKDMIGDISHILEEISGGNLDLRVKGTYIGDFRFIKEALERIVQSLNETLGQIGISAEQVSNGSEQVAAGAQALAQGAAEQAGTVEELAVSIGEISRQITANADSAADASQRAEAVGREAAESNRRMQDMLAAMQEIRSGSREISKIIKTIEDIAFQTNILALNAAVEAARVGEAGKGFAVVAGEVRNLATKSAEASRNTADLINGSMRAVENGTRIADHTARSMQNVEEGVRIVVGAVEGISVSTSRQAESVTQLSQGIEQISNVVQVNSATAEESAAASEELSAQAMLLRELIERFQLRGNTSDESELAD</sequence>
<dbReference type="EMBL" id="ADLK01000017">
    <property type="protein sequence ID" value="KMW21032.1"/>
    <property type="molecule type" value="Genomic_DNA"/>
</dbReference>
<evidence type="ECO:0000259" key="10">
    <source>
        <dbReference type="PROSITE" id="PS50111"/>
    </source>
</evidence>
<evidence type="ECO:0000256" key="8">
    <source>
        <dbReference type="PROSITE-ProRule" id="PRU00284"/>
    </source>
</evidence>
<dbReference type="Pfam" id="PF02743">
    <property type="entry name" value="dCache_1"/>
    <property type="match status" value="1"/>
</dbReference>
<dbReference type="SMART" id="SM00304">
    <property type="entry name" value="HAMP"/>
    <property type="match status" value="2"/>
</dbReference>
<name>A0A0J9C7C6_9FIRM</name>
<dbReference type="SMART" id="SM00283">
    <property type="entry name" value="MA"/>
    <property type="match status" value="1"/>
</dbReference>
<evidence type="ECO:0000256" key="7">
    <source>
        <dbReference type="ARBA" id="ARBA00029447"/>
    </source>
</evidence>
<evidence type="ECO:0000256" key="6">
    <source>
        <dbReference type="ARBA" id="ARBA00023136"/>
    </source>
</evidence>
<dbReference type="PANTHER" id="PTHR43531:SF11">
    <property type="entry name" value="METHYL-ACCEPTING CHEMOTAXIS PROTEIN 3"/>
    <property type="match status" value="1"/>
</dbReference>
<evidence type="ECO:0000256" key="5">
    <source>
        <dbReference type="ARBA" id="ARBA00022989"/>
    </source>
</evidence>
<feature type="transmembrane region" description="Helical" evidence="9">
    <location>
        <begin position="27"/>
        <end position="51"/>
    </location>
</feature>
<dbReference type="GO" id="GO:0007165">
    <property type="term" value="P:signal transduction"/>
    <property type="evidence" value="ECO:0007669"/>
    <property type="project" value="UniProtKB-KW"/>
</dbReference>
<dbReference type="CDD" id="cd06225">
    <property type="entry name" value="HAMP"/>
    <property type="match status" value="1"/>
</dbReference>
<evidence type="ECO:0000256" key="1">
    <source>
        <dbReference type="ARBA" id="ARBA00004651"/>
    </source>
</evidence>
<dbReference type="Pfam" id="PF00015">
    <property type="entry name" value="MCPsignal"/>
    <property type="match status" value="1"/>
</dbReference>